<feature type="compositionally biased region" description="Basic and acidic residues" evidence="2">
    <location>
        <begin position="281"/>
        <end position="301"/>
    </location>
</feature>
<name>A0ABW5ECT4_9GAMM</name>
<gene>
    <name evidence="4" type="ORF">ACFSKX_13325</name>
</gene>
<dbReference type="PANTHER" id="PTHR32305">
    <property type="match status" value="1"/>
</dbReference>
<feature type="compositionally biased region" description="Basic and acidic residues" evidence="2">
    <location>
        <begin position="187"/>
        <end position="204"/>
    </location>
</feature>
<protein>
    <submittedName>
        <fullName evidence="4">RHS repeat-associated core domain-containing protein</fullName>
    </submittedName>
</protein>
<sequence>MSSLIRNIVFIVLLLVISAVSQAEVTVTYLHSDAAGSVVAASDESGDLVWRKSYLPYGGKRQDGQPENRAVGYTGHTHDDDTGLIYMKARSYDPDLQRFLQMDPATVLDHADSNPMMFNRYAHANNNPYKYVDPDGRTSVAAGAGVFFGGAIIAYGACGGSSNPWCNAVRGLGDRLIDGTGSLLHSESADDSEKASGRDARTDGNSDSSAVESLPDLTGKGREEGGKTLEESGFEHKGETEGGYDKWYHPDGSRVQIRPDGEIVRTGPKEAPKGGGRKYRPRYDKNGKRTDKHSTGEKLND</sequence>
<organism evidence="4 5">
    <name type="scientific">Microbulbifer halophilus</name>
    <dbReference type="NCBI Taxonomy" id="453963"/>
    <lineage>
        <taxon>Bacteria</taxon>
        <taxon>Pseudomonadati</taxon>
        <taxon>Pseudomonadota</taxon>
        <taxon>Gammaproteobacteria</taxon>
        <taxon>Cellvibrionales</taxon>
        <taxon>Microbulbiferaceae</taxon>
        <taxon>Microbulbifer</taxon>
    </lineage>
</organism>
<evidence type="ECO:0000313" key="5">
    <source>
        <dbReference type="Proteomes" id="UP001597425"/>
    </source>
</evidence>
<evidence type="ECO:0000313" key="4">
    <source>
        <dbReference type="EMBL" id="MFD2311401.1"/>
    </source>
</evidence>
<dbReference type="InterPro" id="IPR022385">
    <property type="entry name" value="Rhs_assc_core"/>
</dbReference>
<comment type="caution">
    <text evidence="4">The sequence shown here is derived from an EMBL/GenBank/DDBJ whole genome shotgun (WGS) entry which is preliminary data.</text>
</comment>
<proteinExistence type="predicted"/>
<dbReference type="RefSeq" id="WP_265721992.1">
    <property type="nucleotide sequence ID" value="NZ_JAPIVK010000017.1"/>
</dbReference>
<dbReference type="Gene3D" id="2.180.10.10">
    <property type="entry name" value="RHS repeat-associated core"/>
    <property type="match status" value="1"/>
</dbReference>
<accession>A0ABW5ECT4</accession>
<dbReference type="InterPro" id="IPR056823">
    <property type="entry name" value="TEN-like_YD-shell"/>
</dbReference>
<evidence type="ECO:0000259" key="3">
    <source>
        <dbReference type="Pfam" id="PF25023"/>
    </source>
</evidence>
<dbReference type="InterPro" id="IPR050708">
    <property type="entry name" value="T6SS_VgrG/RHS"/>
</dbReference>
<evidence type="ECO:0000256" key="1">
    <source>
        <dbReference type="ARBA" id="ARBA00022737"/>
    </source>
</evidence>
<reference evidence="5" key="1">
    <citation type="journal article" date="2019" name="Int. J. Syst. Evol. Microbiol.">
        <title>The Global Catalogue of Microorganisms (GCM) 10K type strain sequencing project: providing services to taxonomists for standard genome sequencing and annotation.</title>
        <authorList>
            <consortium name="The Broad Institute Genomics Platform"/>
            <consortium name="The Broad Institute Genome Sequencing Center for Infectious Disease"/>
            <person name="Wu L."/>
            <person name="Ma J."/>
        </authorList>
    </citation>
    <scope>NUCLEOTIDE SEQUENCE [LARGE SCALE GENOMIC DNA]</scope>
    <source>
        <strain evidence="5">KCTC 12848</strain>
    </source>
</reference>
<keyword evidence="1" id="KW-0677">Repeat</keyword>
<dbReference type="Pfam" id="PF25023">
    <property type="entry name" value="TEN_YD-shell"/>
    <property type="match status" value="1"/>
</dbReference>
<keyword evidence="5" id="KW-1185">Reference proteome</keyword>
<dbReference type="EMBL" id="JBHUJD010000017">
    <property type="protein sequence ID" value="MFD2311401.1"/>
    <property type="molecule type" value="Genomic_DNA"/>
</dbReference>
<evidence type="ECO:0000256" key="2">
    <source>
        <dbReference type="SAM" id="MobiDB-lite"/>
    </source>
</evidence>
<dbReference type="PANTHER" id="PTHR32305:SF17">
    <property type="entry name" value="TRNA NUCLEASE WAPA"/>
    <property type="match status" value="1"/>
</dbReference>
<feature type="region of interest" description="Disordered" evidence="2">
    <location>
        <begin position="183"/>
        <end position="301"/>
    </location>
</feature>
<feature type="domain" description="Teneurin-like YD-shell" evidence="3">
    <location>
        <begin position="28"/>
        <end position="128"/>
    </location>
</feature>
<dbReference type="NCBIfam" id="TIGR03696">
    <property type="entry name" value="Rhs_assc_core"/>
    <property type="match status" value="1"/>
</dbReference>
<feature type="compositionally biased region" description="Basic and acidic residues" evidence="2">
    <location>
        <begin position="219"/>
        <end position="272"/>
    </location>
</feature>
<dbReference type="Proteomes" id="UP001597425">
    <property type="component" value="Unassembled WGS sequence"/>
</dbReference>